<dbReference type="GO" id="GO:0005886">
    <property type="term" value="C:plasma membrane"/>
    <property type="evidence" value="ECO:0007669"/>
    <property type="project" value="UniProtKB-SubCell"/>
</dbReference>
<dbReference type="InterPro" id="IPR000700">
    <property type="entry name" value="PAS-assoc_C"/>
</dbReference>
<dbReference type="InterPro" id="IPR029151">
    <property type="entry name" value="Sensor-like_sf"/>
</dbReference>
<dbReference type="Gene3D" id="3.30.450.20">
    <property type="entry name" value="PAS domain"/>
    <property type="match status" value="2"/>
</dbReference>
<dbReference type="PANTHER" id="PTHR45453">
    <property type="entry name" value="PHOSPHATE REGULON SENSOR PROTEIN PHOR"/>
    <property type="match status" value="1"/>
</dbReference>
<evidence type="ECO:0000256" key="1">
    <source>
        <dbReference type="ARBA" id="ARBA00000085"/>
    </source>
</evidence>
<keyword evidence="13 14" id="KW-0472">Membrane</keyword>
<dbReference type="CDD" id="cd06225">
    <property type="entry name" value="HAMP"/>
    <property type="match status" value="1"/>
</dbReference>
<dbReference type="InterPro" id="IPR003661">
    <property type="entry name" value="HisK_dim/P_dom"/>
</dbReference>
<evidence type="ECO:0000256" key="9">
    <source>
        <dbReference type="ARBA" id="ARBA00022777"/>
    </source>
</evidence>
<dbReference type="SUPFAM" id="SSF55785">
    <property type="entry name" value="PYP-like sensor domain (PAS domain)"/>
    <property type="match status" value="1"/>
</dbReference>
<dbReference type="FunFam" id="1.10.287.130:FF:000001">
    <property type="entry name" value="Two-component sensor histidine kinase"/>
    <property type="match status" value="1"/>
</dbReference>
<dbReference type="InterPro" id="IPR035965">
    <property type="entry name" value="PAS-like_dom_sf"/>
</dbReference>
<dbReference type="EC" id="2.7.13.3" evidence="3"/>
<dbReference type="InterPro" id="IPR005467">
    <property type="entry name" value="His_kinase_dom"/>
</dbReference>
<reference evidence="20" key="1">
    <citation type="submission" date="2017-02" db="EMBL/GenBank/DDBJ databases">
        <authorList>
            <person name="Varghese N."/>
            <person name="Submissions S."/>
        </authorList>
    </citation>
    <scope>NUCLEOTIDE SEQUENCE [LARGE SCALE GENOMIC DNA]</scope>
    <source>
        <strain evidence="20">DSM 15739</strain>
    </source>
</reference>
<dbReference type="InterPro" id="IPR050351">
    <property type="entry name" value="BphY/WalK/GraS-like"/>
</dbReference>
<dbReference type="SUPFAM" id="SSF158472">
    <property type="entry name" value="HAMP domain-like"/>
    <property type="match status" value="1"/>
</dbReference>
<dbReference type="Pfam" id="PF00672">
    <property type="entry name" value="HAMP"/>
    <property type="match status" value="1"/>
</dbReference>
<dbReference type="InterPro" id="IPR036097">
    <property type="entry name" value="HisK_dim/P_sf"/>
</dbReference>
<accession>A0A1T4KF06</accession>
<dbReference type="Pfam" id="PF23846">
    <property type="entry name" value="Cache_WalK"/>
    <property type="match status" value="1"/>
</dbReference>
<name>A0A1T4KF06_9LACT</name>
<dbReference type="CDD" id="cd00082">
    <property type="entry name" value="HisKA"/>
    <property type="match status" value="1"/>
</dbReference>
<evidence type="ECO:0000259" key="16">
    <source>
        <dbReference type="PROSITE" id="PS50112"/>
    </source>
</evidence>
<keyword evidence="20" id="KW-1185">Reference proteome</keyword>
<dbReference type="Gene3D" id="3.30.565.10">
    <property type="entry name" value="Histidine kinase-like ATPase, C-terminal domain"/>
    <property type="match status" value="1"/>
</dbReference>
<evidence type="ECO:0000256" key="8">
    <source>
        <dbReference type="ARBA" id="ARBA00022741"/>
    </source>
</evidence>
<dbReference type="PRINTS" id="PR00344">
    <property type="entry name" value="BCTRLSENSOR"/>
</dbReference>
<dbReference type="Gene3D" id="1.10.287.130">
    <property type="match status" value="1"/>
</dbReference>
<dbReference type="AlphaFoldDB" id="A0A1T4KF06"/>
<dbReference type="InterPro" id="IPR004358">
    <property type="entry name" value="Sig_transdc_His_kin-like_C"/>
</dbReference>
<dbReference type="OrthoDB" id="9813151at2"/>
<dbReference type="STRING" id="1121925.SAMN02746011_00721"/>
<dbReference type="GO" id="GO:0006355">
    <property type="term" value="P:regulation of DNA-templated transcription"/>
    <property type="evidence" value="ECO:0007669"/>
    <property type="project" value="InterPro"/>
</dbReference>
<evidence type="ECO:0000256" key="7">
    <source>
        <dbReference type="ARBA" id="ARBA00022692"/>
    </source>
</evidence>
<evidence type="ECO:0000256" key="5">
    <source>
        <dbReference type="ARBA" id="ARBA00022553"/>
    </source>
</evidence>
<dbReference type="InterPro" id="IPR003594">
    <property type="entry name" value="HATPase_dom"/>
</dbReference>
<dbReference type="RefSeq" id="WP_078755512.1">
    <property type="nucleotide sequence ID" value="NZ_FUWO01000004.1"/>
</dbReference>
<feature type="domain" description="Histidine kinase" evidence="15">
    <location>
        <begin position="384"/>
        <end position="604"/>
    </location>
</feature>
<dbReference type="PROSITE" id="PS50109">
    <property type="entry name" value="HIS_KIN"/>
    <property type="match status" value="1"/>
</dbReference>
<dbReference type="GO" id="GO:0004721">
    <property type="term" value="F:phosphoprotein phosphatase activity"/>
    <property type="evidence" value="ECO:0007669"/>
    <property type="project" value="TreeGrafter"/>
</dbReference>
<evidence type="ECO:0000259" key="18">
    <source>
        <dbReference type="PROSITE" id="PS50885"/>
    </source>
</evidence>
<dbReference type="GO" id="GO:0005524">
    <property type="term" value="F:ATP binding"/>
    <property type="evidence" value="ECO:0007669"/>
    <property type="project" value="UniProtKB-KW"/>
</dbReference>
<dbReference type="SUPFAM" id="SSF55874">
    <property type="entry name" value="ATPase domain of HSP90 chaperone/DNA topoisomerase II/histidine kinase"/>
    <property type="match status" value="1"/>
</dbReference>
<dbReference type="PROSITE" id="PS50112">
    <property type="entry name" value="PAS"/>
    <property type="match status" value="1"/>
</dbReference>
<evidence type="ECO:0000259" key="17">
    <source>
        <dbReference type="PROSITE" id="PS50113"/>
    </source>
</evidence>
<dbReference type="FunFam" id="3.30.565.10:FF:000006">
    <property type="entry name" value="Sensor histidine kinase WalK"/>
    <property type="match status" value="1"/>
</dbReference>
<keyword evidence="9 19" id="KW-0418">Kinase</keyword>
<evidence type="ECO:0000256" key="4">
    <source>
        <dbReference type="ARBA" id="ARBA00022475"/>
    </source>
</evidence>
<dbReference type="SMART" id="SM00091">
    <property type="entry name" value="PAS"/>
    <property type="match status" value="1"/>
</dbReference>
<feature type="transmembrane region" description="Helical" evidence="14">
    <location>
        <begin position="184"/>
        <end position="206"/>
    </location>
</feature>
<keyword evidence="6" id="KW-0808">Transferase</keyword>
<feature type="transmembrane region" description="Helical" evidence="14">
    <location>
        <begin position="12"/>
        <end position="35"/>
    </location>
</feature>
<organism evidence="19 20">
    <name type="scientific">Globicatella sulfidifaciens DSM 15739</name>
    <dbReference type="NCBI Taxonomy" id="1121925"/>
    <lineage>
        <taxon>Bacteria</taxon>
        <taxon>Bacillati</taxon>
        <taxon>Bacillota</taxon>
        <taxon>Bacilli</taxon>
        <taxon>Lactobacillales</taxon>
        <taxon>Aerococcaceae</taxon>
        <taxon>Globicatella</taxon>
    </lineage>
</organism>
<dbReference type="SUPFAM" id="SSF47384">
    <property type="entry name" value="Homodimeric domain of signal transducing histidine kinase"/>
    <property type="match status" value="1"/>
</dbReference>
<keyword evidence="7 14" id="KW-0812">Transmembrane</keyword>
<evidence type="ECO:0000313" key="20">
    <source>
        <dbReference type="Proteomes" id="UP000189941"/>
    </source>
</evidence>
<evidence type="ECO:0000256" key="13">
    <source>
        <dbReference type="ARBA" id="ARBA00023136"/>
    </source>
</evidence>
<dbReference type="PANTHER" id="PTHR45453:SF1">
    <property type="entry name" value="PHOSPHATE REGULON SENSOR PROTEIN PHOR"/>
    <property type="match status" value="1"/>
</dbReference>
<dbReference type="SMART" id="SM00387">
    <property type="entry name" value="HATPase_c"/>
    <property type="match status" value="1"/>
</dbReference>
<dbReference type="GO" id="GO:0016036">
    <property type="term" value="P:cellular response to phosphate starvation"/>
    <property type="evidence" value="ECO:0007669"/>
    <property type="project" value="TreeGrafter"/>
</dbReference>
<dbReference type="SMART" id="SM00388">
    <property type="entry name" value="HisKA"/>
    <property type="match status" value="1"/>
</dbReference>
<keyword evidence="12" id="KW-0902">Two-component regulatory system</keyword>
<evidence type="ECO:0000256" key="12">
    <source>
        <dbReference type="ARBA" id="ARBA00023012"/>
    </source>
</evidence>
<comment type="subcellular location">
    <subcellularLocation>
        <location evidence="2">Cell membrane</location>
        <topology evidence="2">Multi-pass membrane protein</topology>
    </subcellularLocation>
</comment>
<dbReference type="SMART" id="SM00304">
    <property type="entry name" value="HAMP"/>
    <property type="match status" value="1"/>
</dbReference>
<sequence length="618" mass="70198">MKRGFSFFQSIYFKIPMLFIFILLISFQFIGVFFIDQLQSQSVTTFKETWNTQSNFLINNVRPILESSGDPNQTTTIELQLTQTLATFTADEATKIQILDNEGYVRAINQSGLANTVGQRVDNDNALAVITSRQAYAQEYHDYVRNNRSYLLIRPVMSQDNNQLLGVVMVEASMNNIYNQTRSVMVIFVQSAIVAIGVAFVIALFLSQAITNPIEQIRQQAMRISDGIYNYPATVNGKDELGELANTVNELAIKVKDGQESIESERQRLDGILRHMTDGVIGTDRRGNVLLINERALELLSIHQQDALGISIIELLGIQQTHRIKELLAGEKEVMIEREDDTILKGEISIIRRETGFVTGLVCVLTDVTEQEKTDRERREFVSNVSHELRTPLTSVKSYTEALADGAWQDENIAPQFIEVIQSETNRMIRMIGNLLDLSKIDGGQIKPQMELIDFKRIVNHIVDRFEFTLDSQEKKYTIKRQFTPREIYLEIDQDRMTQVIDNIMSNAIKYSPDGGEVIVKIVDNPHTVVLSITDEGLGIPQKDLPHLFERFYRVDKARSRDQGGTGLGLAISKEVIELHGGKIWVESKENHGSTFFIELPYEPFVLEFSDEEGWDEA</sequence>
<protein>
    <recommendedName>
        <fullName evidence="3">histidine kinase</fullName>
        <ecNumber evidence="3">2.7.13.3</ecNumber>
    </recommendedName>
</protein>
<feature type="domain" description="HAMP" evidence="18">
    <location>
        <begin position="208"/>
        <end position="260"/>
    </location>
</feature>
<dbReference type="CDD" id="cd00130">
    <property type="entry name" value="PAS"/>
    <property type="match status" value="1"/>
</dbReference>
<evidence type="ECO:0000256" key="6">
    <source>
        <dbReference type="ARBA" id="ARBA00022679"/>
    </source>
</evidence>
<evidence type="ECO:0000313" key="19">
    <source>
        <dbReference type="EMBL" id="SJZ40990.1"/>
    </source>
</evidence>
<dbReference type="InterPro" id="IPR013767">
    <property type="entry name" value="PAS_fold"/>
</dbReference>
<dbReference type="GO" id="GO:0000155">
    <property type="term" value="F:phosphorelay sensor kinase activity"/>
    <property type="evidence" value="ECO:0007669"/>
    <property type="project" value="InterPro"/>
</dbReference>
<keyword evidence="11 14" id="KW-1133">Transmembrane helix</keyword>
<comment type="catalytic activity">
    <reaction evidence="1">
        <text>ATP + protein L-histidine = ADP + protein N-phospho-L-histidine.</text>
        <dbReference type="EC" id="2.7.13.3"/>
    </reaction>
</comment>
<dbReference type="InterPro" id="IPR049814">
    <property type="entry name" value="Resp_reg_WalK"/>
</dbReference>
<dbReference type="SUPFAM" id="SSF103190">
    <property type="entry name" value="Sensory domain-like"/>
    <property type="match status" value="1"/>
</dbReference>
<dbReference type="PROSITE" id="PS50885">
    <property type="entry name" value="HAMP"/>
    <property type="match status" value="1"/>
</dbReference>
<feature type="domain" description="PAC" evidence="17">
    <location>
        <begin position="330"/>
        <end position="380"/>
    </location>
</feature>
<evidence type="ECO:0000256" key="2">
    <source>
        <dbReference type="ARBA" id="ARBA00004651"/>
    </source>
</evidence>
<proteinExistence type="predicted"/>
<evidence type="ECO:0000256" key="11">
    <source>
        <dbReference type="ARBA" id="ARBA00022989"/>
    </source>
</evidence>
<gene>
    <name evidence="19" type="ORF">SAMN02746011_00721</name>
</gene>
<dbReference type="NCBIfam" id="TIGR00229">
    <property type="entry name" value="sensory_box"/>
    <property type="match status" value="1"/>
</dbReference>
<feature type="domain" description="PAS" evidence="16">
    <location>
        <begin position="265"/>
        <end position="339"/>
    </location>
</feature>
<dbReference type="CDD" id="cd00075">
    <property type="entry name" value="HATPase"/>
    <property type="match status" value="1"/>
</dbReference>
<dbReference type="NCBIfam" id="NF033092">
    <property type="entry name" value="HK_WalK"/>
    <property type="match status" value="1"/>
</dbReference>
<dbReference type="InterPro" id="IPR036890">
    <property type="entry name" value="HATPase_C_sf"/>
</dbReference>
<dbReference type="PROSITE" id="PS50113">
    <property type="entry name" value="PAC"/>
    <property type="match status" value="1"/>
</dbReference>
<evidence type="ECO:0000256" key="3">
    <source>
        <dbReference type="ARBA" id="ARBA00012438"/>
    </source>
</evidence>
<dbReference type="Pfam" id="PF00512">
    <property type="entry name" value="HisKA"/>
    <property type="match status" value="1"/>
</dbReference>
<dbReference type="EMBL" id="FUWO01000004">
    <property type="protein sequence ID" value="SJZ40990.1"/>
    <property type="molecule type" value="Genomic_DNA"/>
</dbReference>
<keyword evidence="4" id="KW-1003">Cell membrane</keyword>
<dbReference type="InterPro" id="IPR003660">
    <property type="entry name" value="HAMP_dom"/>
</dbReference>
<dbReference type="Pfam" id="PF02518">
    <property type="entry name" value="HATPase_c"/>
    <property type="match status" value="1"/>
</dbReference>
<dbReference type="Proteomes" id="UP000189941">
    <property type="component" value="Unassembled WGS sequence"/>
</dbReference>
<dbReference type="Gene3D" id="1.10.8.500">
    <property type="entry name" value="HAMP domain in histidine kinase"/>
    <property type="match status" value="1"/>
</dbReference>
<keyword evidence="5" id="KW-0597">Phosphoprotein</keyword>
<evidence type="ECO:0000256" key="10">
    <source>
        <dbReference type="ARBA" id="ARBA00022840"/>
    </source>
</evidence>
<keyword evidence="10" id="KW-0067">ATP-binding</keyword>
<evidence type="ECO:0000256" key="14">
    <source>
        <dbReference type="SAM" id="Phobius"/>
    </source>
</evidence>
<dbReference type="InterPro" id="IPR057640">
    <property type="entry name" value="Cache_WalK"/>
</dbReference>
<dbReference type="Pfam" id="PF00989">
    <property type="entry name" value="PAS"/>
    <property type="match status" value="1"/>
</dbReference>
<evidence type="ECO:0000259" key="15">
    <source>
        <dbReference type="PROSITE" id="PS50109"/>
    </source>
</evidence>
<keyword evidence="8" id="KW-0547">Nucleotide-binding</keyword>
<dbReference type="InterPro" id="IPR000014">
    <property type="entry name" value="PAS"/>
</dbReference>